<dbReference type="Gene3D" id="3.40.50.12710">
    <property type="match status" value="1"/>
</dbReference>
<evidence type="ECO:0000256" key="2">
    <source>
        <dbReference type="ARBA" id="ARBA00022679"/>
    </source>
</evidence>
<dbReference type="PANTHER" id="PTHR12049">
    <property type="entry name" value="PROTEIN ARGININE METHYLTRANSFERASE NDUFAF7, MITOCHONDRIAL"/>
    <property type="match status" value="1"/>
</dbReference>
<accession>A0A235F931</accession>
<comment type="caution">
    <text evidence="3">The sequence shown here is derived from an EMBL/GenBank/DDBJ whole genome shotgun (WGS) entry which is preliminary data.</text>
</comment>
<dbReference type="OrthoDB" id="9794208at2"/>
<keyword evidence="4" id="KW-1185">Reference proteome</keyword>
<evidence type="ECO:0008006" key="5">
    <source>
        <dbReference type="Google" id="ProtNLM"/>
    </source>
</evidence>
<dbReference type="SUPFAM" id="SSF53335">
    <property type="entry name" value="S-adenosyl-L-methionine-dependent methyltransferases"/>
    <property type="match status" value="1"/>
</dbReference>
<dbReference type="PANTHER" id="PTHR12049:SF7">
    <property type="entry name" value="PROTEIN ARGININE METHYLTRANSFERASE NDUFAF7, MITOCHONDRIAL"/>
    <property type="match status" value="1"/>
</dbReference>
<sequence>MEMHPVISEIMSSPDGCISFEKYMELCLYHPEKGYYSRAKQKIGRQGDFYTSSSISPVYGYVWCDVFRETLNSSRLPANIIEAGAGNGDFACHVLSRWMQEDPAGYRDLNYYIVEGSAYHREELKRKLNEHKNVSVHDSFDSLMKCTDNFKGIVFANELLDALPVKVIRNKNGLLEEMFIKLTDGAPAACWKNGESLAATTAGMRLMQSGDGWKGEVPVQMEKWLRSLYAWLRKDSVVYFADYGYHAEEWHAPQLRDGSIRGYRSHRLETDVLAYPGDMDLTSHVDWETVVHTGKQAGMENDVLIGQGRFLMENGILRYLAEHDGKNPFSKESRTNRAIRSFLLNSGLDEGFQVAKFVKQRS</sequence>
<proteinExistence type="predicted"/>
<dbReference type="Proteomes" id="UP000215059">
    <property type="component" value="Unassembled WGS sequence"/>
</dbReference>
<dbReference type="RefSeq" id="WP_094251863.1">
    <property type="nucleotide sequence ID" value="NZ_JBHLXL010000001.1"/>
</dbReference>
<dbReference type="InterPro" id="IPR003788">
    <property type="entry name" value="NDUFAF7"/>
</dbReference>
<keyword evidence="2" id="KW-0808">Transferase</keyword>
<dbReference type="GO" id="GO:0035243">
    <property type="term" value="F:protein-arginine omega-N symmetric methyltransferase activity"/>
    <property type="evidence" value="ECO:0007669"/>
    <property type="project" value="TreeGrafter"/>
</dbReference>
<organism evidence="3 4">
    <name type="scientific">Fictibacillus aquaticus</name>
    <dbReference type="NCBI Taxonomy" id="2021314"/>
    <lineage>
        <taxon>Bacteria</taxon>
        <taxon>Bacillati</taxon>
        <taxon>Bacillota</taxon>
        <taxon>Bacilli</taxon>
        <taxon>Bacillales</taxon>
        <taxon>Fictibacillaceae</taxon>
        <taxon>Fictibacillus</taxon>
    </lineage>
</organism>
<evidence type="ECO:0000313" key="3">
    <source>
        <dbReference type="EMBL" id="OYD57830.1"/>
    </source>
</evidence>
<gene>
    <name evidence="3" type="ORF">CGZ90_07975</name>
</gene>
<reference evidence="3 4" key="1">
    <citation type="submission" date="2017-07" db="EMBL/GenBank/DDBJ databases">
        <title>Fictibacillus sp. nov. GDSW-R2A3 Genome sequencing and assembly.</title>
        <authorList>
            <person name="Mayilraj S."/>
        </authorList>
    </citation>
    <scope>NUCLEOTIDE SEQUENCE [LARGE SCALE GENOMIC DNA]</scope>
    <source>
        <strain evidence="3 4">GDSW-R2A3</strain>
    </source>
</reference>
<protein>
    <recommendedName>
        <fullName evidence="5">SAM-dependent methyltransferase</fullName>
    </recommendedName>
</protein>
<dbReference type="EMBL" id="NOII01000002">
    <property type="protein sequence ID" value="OYD57830.1"/>
    <property type="molecule type" value="Genomic_DNA"/>
</dbReference>
<dbReference type="Pfam" id="PF02636">
    <property type="entry name" value="Methyltransf_28"/>
    <property type="match status" value="1"/>
</dbReference>
<dbReference type="AlphaFoldDB" id="A0A235F931"/>
<dbReference type="InterPro" id="IPR029063">
    <property type="entry name" value="SAM-dependent_MTases_sf"/>
</dbReference>
<dbReference type="InterPro" id="IPR038375">
    <property type="entry name" value="NDUFAF7_sf"/>
</dbReference>
<evidence type="ECO:0000313" key="4">
    <source>
        <dbReference type="Proteomes" id="UP000215059"/>
    </source>
</evidence>
<keyword evidence="1" id="KW-0489">Methyltransferase</keyword>
<evidence type="ECO:0000256" key="1">
    <source>
        <dbReference type="ARBA" id="ARBA00022603"/>
    </source>
</evidence>
<dbReference type="GO" id="GO:0032259">
    <property type="term" value="P:methylation"/>
    <property type="evidence" value="ECO:0007669"/>
    <property type="project" value="UniProtKB-KW"/>
</dbReference>
<name>A0A235F931_9BACL</name>